<keyword evidence="2" id="KW-1185">Reference proteome</keyword>
<dbReference type="EMBL" id="JAVDWW010000001">
    <property type="protein sequence ID" value="MDR7167364.1"/>
    <property type="molecule type" value="Genomic_DNA"/>
</dbReference>
<dbReference type="Proteomes" id="UP001251217">
    <property type="component" value="Unassembled WGS sequence"/>
</dbReference>
<gene>
    <name evidence="1" type="ORF">J2W56_001082</name>
</gene>
<reference evidence="1 2" key="1">
    <citation type="submission" date="2023-07" db="EMBL/GenBank/DDBJ databases">
        <title>Sorghum-associated microbial communities from plants grown in Nebraska, USA.</title>
        <authorList>
            <person name="Schachtman D."/>
        </authorList>
    </citation>
    <scope>NUCLEOTIDE SEQUENCE [LARGE SCALE GENOMIC DNA]</scope>
    <source>
        <strain evidence="1 2">4272</strain>
    </source>
</reference>
<proteinExistence type="predicted"/>
<sequence length="80" mass="8164">MAALTASGISLFSVDATGPDVIRTPSIALDQTRKLATVEFYNAPARLLGAEGGGQRVLERVYDFAAVGLAAEQAGGAQAV</sequence>
<protein>
    <submittedName>
        <fullName evidence="1">Alkylation response protein AidB-like acyl-CoA dehydrogenase</fullName>
    </submittedName>
</protein>
<dbReference type="RefSeq" id="WP_310399109.1">
    <property type="nucleotide sequence ID" value="NZ_JAVDWW010000001.1"/>
</dbReference>
<organism evidence="1 2">
    <name type="scientific">Nocardia kruczakiae</name>
    <dbReference type="NCBI Taxonomy" id="261477"/>
    <lineage>
        <taxon>Bacteria</taxon>
        <taxon>Bacillati</taxon>
        <taxon>Actinomycetota</taxon>
        <taxon>Actinomycetes</taxon>
        <taxon>Mycobacteriales</taxon>
        <taxon>Nocardiaceae</taxon>
        <taxon>Nocardia</taxon>
    </lineage>
</organism>
<name>A0ABU1XA89_9NOCA</name>
<comment type="caution">
    <text evidence="1">The sequence shown here is derived from an EMBL/GenBank/DDBJ whole genome shotgun (WGS) entry which is preliminary data.</text>
</comment>
<evidence type="ECO:0000313" key="2">
    <source>
        <dbReference type="Proteomes" id="UP001251217"/>
    </source>
</evidence>
<accession>A0ABU1XA89</accession>
<evidence type="ECO:0000313" key="1">
    <source>
        <dbReference type="EMBL" id="MDR7167364.1"/>
    </source>
</evidence>